<sequence length="476" mass="52250">MADCTHIKQLSPLDLTVPTAYINILFAFDTTDRTPAVREHLKVGLDVLSKQLPWLSGRVFASKFQQKPSLEIRYNADTALTLLDKGSIDGTYETLSSQGMPPEEIPPEVWPLPPVIDDALAAAGAPVFATSLFRFADHGVGLCVSLHHNTVDATGFSEIIKQWTRNITNSGLDLTSPTQFGRIERLSEALSPQLEEISALSYEELLAKHPEYAKTQPTTDEPAQQTESPPCTSKVFTIPIHRIITIKEALGKYTPNPPTTNVILCALLWTAITRVRAQRSPSLAESITSRLATIVNGRRRISSTFSPASNPYFGNVVLYTRTEATAALLTNTKTTSTSSPESTRTLSEICTRIATSQSPSTITARHIAEVYRLINDSEDHRTLDPGWDIFGSRDLAITSWADLELYEVDFGAGLGRPGFVRLPYMEADGVAVLLPRRRGGVDESLEVMVLLRRDDMAVLERDEEWLAVASGVGNSA</sequence>
<dbReference type="EMBL" id="AP024447">
    <property type="protein sequence ID" value="BCS25429.1"/>
    <property type="molecule type" value="Genomic_DNA"/>
</dbReference>
<reference evidence="2" key="2">
    <citation type="submission" date="2021-02" db="EMBL/GenBank/DDBJ databases">
        <title>Aspergillus puulaauensis MK2 genome sequence.</title>
        <authorList>
            <person name="Futagami T."/>
            <person name="Mori K."/>
            <person name="Kadooka C."/>
            <person name="Tanaka T."/>
        </authorList>
    </citation>
    <scope>NUCLEOTIDE SEQUENCE</scope>
    <source>
        <strain evidence="2">MK2</strain>
    </source>
</reference>
<dbReference type="InterPro" id="IPR050317">
    <property type="entry name" value="Plant_Fungal_Acyltransferase"/>
</dbReference>
<dbReference type="Gene3D" id="3.30.559.10">
    <property type="entry name" value="Chloramphenicol acetyltransferase-like domain"/>
    <property type="match status" value="2"/>
</dbReference>
<dbReference type="PANTHER" id="PTHR31642">
    <property type="entry name" value="TRICHOTHECENE 3-O-ACETYLTRANSFERASE"/>
    <property type="match status" value="1"/>
</dbReference>
<dbReference type="GeneID" id="64975434"/>
<reference evidence="2" key="1">
    <citation type="submission" date="2021-01" db="EMBL/GenBank/DDBJ databases">
        <authorList>
            <consortium name="Aspergillus puulaauensis MK2 genome sequencing consortium"/>
            <person name="Kazuki M."/>
            <person name="Futagami T."/>
        </authorList>
    </citation>
    <scope>NUCLEOTIDE SEQUENCE</scope>
    <source>
        <strain evidence="2">MK2</strain>
    </source>
</reference>
<dbReference type="RefSeq" id="XP_041557623.1">
    <property type="nucleotide sequence ID" value="XM_041705104.1"/>
</dbReference>
<gene>
    <name evidence="2" type="ORF">APUU_50140S</name>
</gene>
<evidence type="ECO:0000313" key="2">
    <source>
        <dbReference type="EMBL" id="BCS25429.1"/>
    </source>
</evidence>
<dbReference type="PANTHER" id="PTHR31642:SF310">
    <property type="entry name" value="FATTY ALCOHOL:CAFFEOYL-COA ACYLTRANSFERASE"/>
    <property type="match status" value="1"/>
</dbReference>
<dbReference type="GO" id="GO:0016747">
    <property type="term" value="F:acyltransferase activity, transferring groups other than amino-acyl groups"/>
    <property type="evidence" value="ECO:0007669"/>
    <property type="project" value="TreeGrafter"/>
</dbReference>
<dbReference type="InterPro" id="IPR023213">
    <property type="entry name" value="CAT-like_dom_sf"/>
</dbReference>
<accession>A0A7R7XQ94</accession>
<dbReference type="Proteomes" id="UP000654913">
    <property type="component" value="Chromosome 5"/>
</dbReference>
<dbReference type="Pfam" id="PF02458">
    <property type="entry name" value="Transferase"/>
    <property type="match status" value="1"/>
</dbReference>
<evidence type="ECO:0000313" key="3">
    <source>
        <dbReference type="Proteomes" id="UP000654913"/>
    </source>
</evidence>
<dbReference type="AlphaFoldDB" id="A0A7R7XQ94"/>
<evidence type="ECO:0000256" key="1">
    <source>
        <dbReference type="ARBA" id="ARBA00022679"/>
    </source>
</evidence>
<protein>
    <recommendedName>
        <fullName evidence="4">Transferase family-domain-containing protein</fullName>
    </recommendedName>
</protein>
<name>A0A7R7XQ94_9EURO</name>
<keyword evidence="1" id="KW-0808">Transferase</keyword>
<keyword evidence="3" id="KW-1185">Reference proteome</keyword>
<proteinExistence type="predicted"/>
<organism evidence="2 3">
    <name type="scientific">Aspergillus puulaauensis</name>
    <dbReference type="NCBI Taxonomy" id="1220207"/>
    <lineage>
        <taxon>Eukaryota</taxon>
        <taxon>Fungi</taxon>
        <taxon>Dikarya</taxon>
        <taxon>Ascomycota</taxon>
        <taxon>Pezizomycotina</taxon>
        <taxon>Eurotiomycetes</taxon>
        <taxon>Eurotiomycetidae</taxon>
        <taxon>Eurotiales</taxon>
        <taxon>Aspergillaceae</taxon>
        <taxon>Aspergillus</taxon>
    </lineage>
</organism>
<evidence type="ECO:0008006" key="4">
    <source>
        <dbReference type="Google" id="ProtNLM"/>
    </source>
</evidence>
<dbReference type="KEGG" id="apuu:APUU_50140S"/>
<dbReference type="OrthoDB" id="1862401at2759"/>